<evidence type="ECO:0000256" key="6">
    <source>
        <dbReference type="ARBA" id="ARBA00035292"/>
    </source>
</evidence>
<dbReference type="AlphaFoldDB" id="A0A9D1JZE6"/>
<dbReference type="InterPro" id="IPR036935">
    <property type="entry name" value="Ribosomal_bL9_N_sf"/>
</dbReference>
<proteinExistence type="inferred from homology"/>
<gene>
    <name evidence="7 10" type="primary">rplI</name>
    <name evidence="10" type="ORF">IAB51_02475</name>
</gene>
<evidence type="ECO:0000256" key="2">
    <source>
        <dbReference type="ARBA" id="ARBA00022730"/>
    </source>
</evidence>
<dbReference type="NCBIfam" id="TIGR00158">
    <property type="entry name" value="L9"/>
    <property type="match status" value="1"/>
</dbReference>
<dbReference type="InterPro" id="IPR009027">
    <property type="entry name" value="Ribosomal_bL9/RNase_H1_N"/>
</dbReference>
<dbReference type="SUPFAM" id="SSF55653">
    <property type="entry name" value="Ribosomal protein L9 C-domain"/>
    <property type="match status" value="1"/>
</dbReference>
<evidence type="ECO:0000256" key="1">
    <source>
        <dbReference type="ARBA" id="ARBA00010605"/>
    </source>
</evidence>
<reference evidence="10" key="2">
    <citation type="journal article" date="2021" name="PeerJ">
        <title>Extensive microbial diversity within the chicken gut microbiome revealed by metagenomics and culture.</title>
        <authorList>
            <person name="Gilroy R."/>
            <person name="Ravi A."/>
            <person name="Getino M."/>
            <person name="Pursley I."/>
            <person name="Horton D.L."/>
            <person name="Alikhan N.F."/>
            <person name="Baker D."/>
            <person name="Gharbi K."/>
            <person name="Hall N."/>
            <person name="Watson M."/>
            <person name="Adriaenssens E.M."/>
            <person name="Foster-Nyarko E."/>
            <person name="Jarju S."/>
            <person name="Secka A."/>
            <person name="Antonio M."/>
            <person name="Oren A."/>
            <person name="Chaudhuri R.R."/>
            <person name="La Ragione R."/>
            <person name="Hildebrand F."/>
            <person name="Pallen M.J."/>
        </authorList>
    </citation>
    <scope>NUCLEOTIDE SEQUENCE</scope>
    <source>
        <strain evidence="10">CHK199-13235</strain>
    </source>
</reference>
<dbReference type="HAMAP" id="MF_00503">
    <property type="entry name" value="Ribosomal_bL9"/>
    <property type="match status" value="1"/>
</dbReference>
<evidence type="ECO:0000256" key="3">
    <source>
        <dbReference type="ARBA" id="ARBA00022884"/>
    </source>
</evidence>
<evidence type="ECO:0000313" key="10">
    <source>
        <dbReference type="EMBL" id="HIS75652.1"/>
    </source>
</evidence>
<dbReference type="InterPro" id="IPR036791">
    <property type="entry name" value="Ribosomal_bL9_C_sf"/>
</dbReference>
<comment type="caution">
    <text evidence="10">The sequence shown here is derived from an EMBL/GenBank/DDBJ whole genome shotgun (WGS) entry which is preliminary data.</text>
</comment>
<dbReference type="InterPro" id="IPR020069">
    <property type="entry name" value="Ribosomal_bL9_C"/>
</dbReference>
<evidence type="ECO:0000256" key="5">
    <source>
        <dbReference type="ARBA" id="ARBA00023274"/>
    </source>
</evidence>
<keyword evidence="2 7" id="KW-0699">rRNA-binding</keyword>
<keyword evidence="4 7" id="KW-0689">Ribosomal protein</keyword>
<dbReference type="GO" id="GO:0003735">
    <property type="term" value="F:structural constituent of ribosome"/>
    <property type="evidence" value="ECO:0007669"/>
    <property type="project" value="InterPro"/>
</dbReference>
<sequence length="148" mass="15579">MKVILTEDVKGSGKKGDLVEVADSYARNCLLKKGLAIEATATAINNKKTQDAAKAHHAQVELDAAIANKERLNGKSVTVTAKAGNGGKLFGAVTSKEIAAALKAEYKLDVDKKKIAINGEIKAFGTFSFDLKLHNGVVAAMKVVVKEA</sequence>
<dbReference type="SUPFAM" id="SSF55658">
    <property type="entry name" value="L9 N-domain-like"/>
    <property type="match status" value="1"/>
</dbReference>
<dbReference type="GO" id="GO:0005840">
    <property type="term" value="C:ribosome"/>
    <property type="evidence" value="ECO:0007669"/>
    <property type="project" value="UniProtKB-KW"/>
</dbReference>
<accession>A0A9D1JZE6</accession>
<dbReference type="InterPro" id="IPR000244">
    <property type="entry name" value="Ribosomal_bL9"/>
</dbReference>
<evidence type="ECO:0000313" key="11">
    <source>
        <dbReference type="Proteomes" id="UP000824002"/>
    </source>
</evidence>
<dbReference type="InterPro" id="IPR020070">
    <property type="entry name" value="Ribosomal_bL9_N"/>
</dbReference>
<reference evidence="10" key="1">
    <citation type="submission" date="2020-10" db="EMBL/GenBank/DDBJ databases">
        <authorList>
            <person name="Gilroy R."/>
        </authorList>
    </citation>
    <scope>NUCLEOTIDE SEQUENCE</scope>
    <source>
        <strain evidence="10">CHK199-13235</strain>
    </source>
</reference>
<name>A0A9D1JZE6_9FIRM</name>
<keyword evidence="5 7" id="KW-0687">Ribonucleoprotein</keyword>
<feature type="domain" description="Ribosomal protein L9" evidence="8">
    <location>
        <begin position="1"/>
        <end position="45"/>
    </location>
</feature>
<dbReference type="GO" id="GO:1990904">
    <property type="term" value="C:ribonucleoprotein complex"/>
    <property type="evidence" value="ECO:0007669"/>
    <property type="project" value="UniProtKB-KW"/>
</dbReference>
<dbReference type="EMBL" id="DVJP01000020">
    <property type="protein sequence ID" value="HIS75652.1"/>
    <property type="molecule type" value="Genomic_DNA"/>
</dbReference>
<dbReference type="Pfam" id="PF03948">
    <property type="entry name" value="Ribosomal_L9_C"/>
    <property type="match status" value="1"/>
</dbReference>
<keyword evidence="3 7" id="KW-0694">RNA-binding</keyword>
<dbReference type="Pfam" id="PF01281">
    <property type="entry name" value="Ribosomal_L9_N"/>
    <property type="match status" value="1"/>
</dbReference>
<dbReference type="PANTHER" id="PTHR21368">
    <property type="entry name" value="50S RIBOSOMAL PROTEIN L9"/>
    <property type="match status" value="1"/>
</dbReference>
<dbReference type="Gene3D" id="3.40.5.10">
    <property type="entry name" value="Ribosomal protein L9, N-terminal domain"/>
    <property type="match status" value="1"/>
</dbReference>
<evidence type="ECO:0000256" key="4">
    <source>
        <dbReference type="ARBA" id="ARBA00022980"/>
    </source>
</evidence>
<dbReference type="Gene3D" id="3.10.430.100">
    <property type="entry name" value="Ribosomal protein L9, C-terminal domain"/>
    <property type="match status" value="1"/>
</dbReference>
<organism evidence="10 11">
    <name type="scientific">Candidatus Merdivicinus excrementipullorum</name>
    <dbReference type="NCBI Taxonomy" id="2840867"/>
    <lineage>
        <taxon>Bacteria</taxon>
        <taxon>Bacillati</taxon>
        <taxon>Bacillota</taxon>
        <taxon>Clostridia</taxon>
        <taxon>Eubacteriales</taxon>
        <taxon>Oscillospiraceae</taxon>
        <taxon>Oscillospiraceae incertae sedis</taxon>
        <taxon>Candidatus Merdivicinus</taxon>
    </lineage>
</organism>
<dbReference type="GO" id="GO:0019843">
    <property type="term" value="F:rRNA binding"/>
    <property type="evidence" value="ECO:0007669"/>
    <property type="project" value="UniProtKB-UniRule"/>
</dbReference>
<evidence type="ECO:0000259" key="9">
    <source>
        <dbReference type="Pfam" id="PF03948"/>
    </source>
</evidence>
<dbReference type="GO" id="GO:0006412">
    <property type="term" value="P:translation"/>
    <property type="evidence" value="ECO:0007669"/>
    <property type="project" value="UniProtKB-UniRule"/>
</dbReference>
<evidence type="ECO:0000259" key="8">
    <source>
        <dbReference type="Pfam" id="PF01281"/>
    </source>
</evidence>
<protein>
    <recommendedName>
        <fullName evidence="6 7">Large ribosomal subunit protein bL9</fullName>
    </recommendedName>
</protein>
<evidence type="ECO:0000256" key="7">
    <source>
        <dbReference type="HAMAP-Rule" id="MF_00503"/>
    </source>
</evidence>
<comment type="function">
    <text evidence="7">Binds to the 23S rRNA.</text>
</comment>
<comment type="similarity">
    <text evidence="1 7">Belongs to the bacterial ribosomal protein bL9 family.</text>
</comment>
<dbReference type="InterPro" id="IPR020594">
    <property type="entry name" value="Ribosomal_bL9_bac/chp"/>
</dbReference>
<feature type="domain" description="Large ribosomal subunit protein bL9 C-terminal" evidence="9">
    <location>
        <begin position="65"/>
        <end position="146"/>
    </location>
</feature>
<dbReference type="Proteomes" id="UP000824002">
    <property type="component" value="Unassembled WGS sequence"/>
</dbReference>